<proteinExistence type="predicted"/>
<organism evidence="1 2">
    <name type="scientific">Neorhodopirellula pilleata</name>
    <dbReference type="NCBI Taxonomy" id="2714738"/>
    <lineage>
        <taxon>Bacteria</taxon>
        <taxon>Pseudomonadati</taxon>
        <taxon>Planctomycetota</taxon>
        <taxon>Planctomycetia</taxon>
        <taxon>Pirellulales</taxon>
        <taxon>Pirellulaceae</taxon>
        <taxon>Neorhodopirellula</taxon>
    </lineage>
</organism>
<evidence type="ECO:0000313" key="2">
    <source>
        <dbReference type="Proteomes" id="UP000316213"/>
    </source>
</evidence>
<reference evidence="1 2" key="1">
    <citation type="submission" date="2019-02" db="EMBL/GenBank/DDBJ databases">
        <title>Deep-cultivation of Planctomycetes and their phenomic and genomic characterization uncovers novel biology.</title>
        <authorList>
            <person name="Wiegand S."/>
            <person name="Jogler M."/>
            <person name="Boedeker C."/>
            <person name="Pinto D."/>
            <person name="Vollmers J."/>
            <person name="Rivas-Marin E."/>
            <person name="Kohn T."/>
            <person name="Peeters S.H."/>
            <person name="Heuer A."/>
            <person name="Rast P."/>
            <person name="Oberbeckmann S."/>
            <person name="Bunk B."/>
            <person name="Jeske O."/>
            <person name="Meyerdierks A."/>
            <person name="Storesund J.E."/>
            <person name="Kallscheuer N."/>
            <person name="Luecker S."/>
            <person name="Lage O.M."/>
            <person name="Pohl T."/>
            <person name="Merkel B.J."/>
            <person name="Hornburger P."/>
            <person name="Mueller R.-W."/>
            <person name="Bruemmer F."/>
            <person name="Labrenz M."/>
            <person name="Spormann A.M."/>
            <person name="Op Den Camp H."/>
            <person name="Overmann J."/>
            <person name="Amann R."/>
            <person name="Jetten M.S.M."/>
            <person name="Mascher T."/>
            <person name="Medema M.H."/>
            <person name="Devos D.P."/>
            <person name="Kaster A.-K."/>
            <person name="Ovreas L."/>
            <person name="Rohde M."/>
            <person name="Galperin M.Y."/>
            <person name="Jogler C."/>
        </authorList>
    </citation>
    <scope>NUCLEOTIDE SEQUENCE [LARGE SCALE GENOMIC DNA]</scope>
    <source>
        <strain evidence="1 2">Pla100</strain>
    </source>
</reference>
<comment type="caution">
    <text evidence="1">The sequence shown here is derived from an EMBL/GenBank/DDBJ whole genome shotgun (WGS) entry which is preliminary data.</text>
</comment>
<name>A0A5C6A8Y2_9BACT</name>
<dbReference type="AlphaFoldDB" id="A0A5C6A8Y2"/>
<dbReference type="Proteomes" id="UP000316213">
    <property type="component" value="Unassembled WGS sequence"/>
</dbReference>
<evidence type="ECO:0000313" key="1">
    <source>
        <dbReference type="EMBL" id="TWT96442.1"/>
    </source>
</evidence>
<evidence type="ECO:0008006" key="3">
    <source>
        <dbReference type="Google" id="ProtNLM"/>
    </source>
</evidence>
<accession>A0A5C6A8Y2</accession>
<keyword evidence="2" id="KW-1185">Reference proteome</keyword>
<dbReference type="EMBL" id="SJPM01000005">
    <property type="protein sequence ID" value="TWT96442.1"/>
    <property type="molecule type" value="Genomic_DNA"/>
</dbReference>
<sequence length="206" mass="23141">MPLTYECTEDGIHDLMCRVASLMDVDPTTLNLGFYEDGTPQFEGVVNSRSAGLYTKTGEKHDIWLEVYSLDDPASVIGTLSHEIGHVILLGQNRISPDEPDHEELTDLLTVFMGLGIFPANSVVHESNWTEGQWSGWSVGKRGYMSMDMYGYAMSLYTLARDDPSPQWAVHLRPDVRAALKRGVRYIESTHDCNFLPATNRGRTKR</sequence>
<gene>
    <name evidence="1" type="ORF">Pla100_29220</name>
</gene>
<protein>
    <recommendedName>
        <fullName evidence="3">Peptidase MA-like domain-containing protein</fullName>
    </recommendedName>
</protein>